<name>A0A061EA35_THECC</name>
<organism evidence="1 2">
    <name type="scientific">Theobroma cacao</name>
    <name type="common">Cacao</name>
    <name type="synonym">Cocoa</name>
    <dbReference type="NCBI Taxonomy" id="3641"/>
    <lineage>
        <taxon>Eukaryota</taxon>
        <taxon>Viridiplantae</taxon>
        <taxon>Streptophyta</taxon>
        <taxon>Embryophyta</taxon>
        <taxon>Tracheophyta</taxon>
        <taxon>Spermatophyta</taxon>
        <taxon>Magnoliopsida</taxon>
        <taxon>eudicotyledons</taxon>
        <taxon>Gunneridae</taxon>
        <taxon>Pentapetalae</taxon>
        <taxon>rosids</taxon>
        <taxon>malvids</taxon>
        <taxon>Malvales</taxon>
        <taxon>Malvaceae</taxon>
        <taxon>Byttnerioideae</taxon>
        <taxon>Theobroma</taxon>
    </lineage>
</organism>
<dbReference type="Proteomes" id="UP000026915">
    <property type="component" value="Chromosome 2"/>
</dbReference>
<protein>
    <recommendedName>
        <fullName evidence="3">RNase H type-1 domain-containing protein</fullName>
    </recommendedName>
</protein>
<dbReference type="EMBL" id="CM001880">
    <property type="protein sequence ID" value="EOY01498.1"/>
    <property type="molecule type" value="Genomic_DNA"/>
</dbReference>
<dbReference type="AlphaFoldDB" id="A0A061EA35"/>
<evidence type="ECO:0000313" key="1">
    <source>
        <dbReference type="EMBL" id="EOY01498.1"/>
    </source>
</evidence>
<proteinExistence type="predicted"/>
<reference evidence="1 2" key="1">
    <citation type="journal article" date="2013" name="Genome Biol.">
        <title>The genome sequence of the most widely cultivated cacao type and its use to identify candidate genes regulating pod color.</title>
        <authorList>
            <person name="Motamayor J.C."/>
            <person name="Mockaitis K."/>
            <person name="Schmutz J."/>
            <person name="Haiminen N."/>
            <person name="Iii D.L."/>
            <person name="Cornejo O."/>
            <person name="Findley S.D."/>
            <person name="Zheng P."/>
            <person name="Utro F."/>
            <person name="Royaert S."/>
            <person name="Saski C."/>
            <person name="Jenkins J."/>
            <person name="Podicheti R."/>
            <person name="Zhao M."/>
            <person name="Scheffler B.E."/>
            <person name="Stack J.C."/>
            <person name="Feltus F.A."/>
            <person name="Mustiga G.M."/>
            <person name="Amores F."/>
            <person name="Phillips W."/>
            <person name="Marelli J.P."/>
            <person name="May G.D."/>
            <person name="Shapiro H."/>
            <person name="Ma J."/>
            <person name="Bustamante C.D."/>
            <person name="Schnell R.J."/>
            <person name="Main D."/>
            <person name="Gilbert D."/>
            <person name="Parida L."/>
            <person name="Kuhn D.N."/>
        </authorList>
    </citation>
    <scope>NUCLEOTIDE SEQUENCE [LARGE SCALE GENOMIC DNA]</scope>
    <source>
        <strain evidence="2">cv. Matina 1-6</strain>
    </source>
</reference>
<dbReference type="InParanoid" id="A0A061EA35"/>
<accession>A0A061EA35</accession>
<keyword evidence="2" id="KW-1185">Reference proteome</keyword>
<sequence length="113" mass="12884">MVVGVSDARLAEVRAIKEVFLIFSASKWALSHSFVIESNSIKAVKWVNAPAEAPWRFRKWILHIGKMKKGLKKREDKWRLEISDIFLSSYDSVEDVAIVGGVVYKECVLQGYL</sequence>
<evidence type="ECO:0000313" key="2">
    <source>
        <dbReference type="Proteomes" id="UP000026915"/>
    </source>
</evidence>
<gene>
    <name evidence="1" type="ORF">TCM_011367</name>
</gene>
<evidence type="ECO:0008006" key="3">
    <source>
        <dbReference type="Google" id="ProtNLM"/>
    </source>
</evidence>
<dbReference type="HOGENOM" id="CLU_2138056_0_0_1"/>
<dbReference type="Gramene" id="EOY01498">
    <property type="protein sequence ID" value="EOY01498"/>
    <property type="gene ID" value="TCM_011367"/>
</dbReference>